<evidence type="ECO:0000313" key="1">
    <source>
        <dbReference type="EMBL" id="CAK5284588.1"/>
    </source>
</evidence>
<evidence type="ECO:0000313" key="2">
    <source>
        <dbReference type="EMBL" id="CAK5284813.1"/>
    </source>
</evidence>
<dbReference type="EMBL" id="CAVNYO010000480">
    <property type="protein sequence ID" value="CAK5284588.1"/>
    <property type="molecule type" value="Genomic_DNA"/>
</dbReference>
<proteinExistence type="predicted"/>
<sequence length="44" mass="4861">MAQTACVCLHLFQACTVDCRKSSGAHRCFHMSESQRAAVIEDMS</sequence>
<dbReference type="Proteomes" id="UP001295794">
    <property type="component" value="Unassembled WGS sequence"/>
</dbReference>
<accession>A0AAD2K8B7</accession>
<organism evidence="1 3">
    <name type="scientific">Mycena citricolor</name>
    <dbReference type="NCBI Taxonomy" id="2018698"/>
    <lineage>
        <taxon>Eukaryota</taxon>
        <taxon>Fungi</taxon>
        <taxon>Dikarya</taxon>
        <taxon>Basidiomycota</taxon>
        <taxon>Agaricomycotina</taxon>
        <taxon>Agaricomycetes</taxon>
        <taxon>Agaricomycetidae</taxon>
        <taxon>Agaricales</taxon>
        <taxon>Marasmiineae</taxon>
        <taxon>Mycenaceae</taxon>
        <taxon>Mycena</taxon>
    </lineage>
</organism>
<comment type="caution">
    <text evidence="1">The sequence shown here is derived from an EMBL/GenBank/DDBJ whole genome shotgun (WGS) entry which is preliminary data.</text>
</comment>
<protein>
    <submittedName>
        <fullName evidence="1">Uncharacterized protein</fullName>
    </submittedName>
</protein>
<dbReference type="EMBL" id="CAVNYO010000481">
    <property type="protein sequence ID" value="CAK5284813.1"/>
    <property type="molecule type" value="Genomic_DNA"/>
</dbReference>
<name>A0AAD2K8B7_9AGAR</name>
<keyword evidence="3" id="KW-1185">Reference proteome</keyword>
<evidence type="ECO:0000313" key="3">
    <source>
        <dbReference type="Proteomes" id="UP001295794"/>
    </source>
</evidence>
<gene>
    <name evidence="1" type="ORF">MYCIT1_LOCUS37921</name>
    <name evidence="2" type="ORF">MYCIT1_LOCUS38285</name>
</gene>
<reference evidence="1" key="1">
    <citation type="submission" date="2023-11" db="EMBL/GenBank/DDBJ databases">
        <authorList>
            <person name="De Vega J J."/>
            <person name="De Vega J J."/>
        </authorList>
    </citation>
    <scope>NUCLEOTIDE SEQUENCE</scope>
</reference>
<dbReference type="AlphaFoldDB" id="A0AAD2K8B7"/>